<dbReference type="Proteomes" id="UP000264217">
    <property type="component" value="Unassembled WGS sequence"/>
</dbReference>
<protein>
    <submittedName>
        <fullName evidence="1">Uncharacterized protein</fullName>
    </submittedName>
</protein>
<evidence type="ECO:0000313" key="1">
    <source>
        <dbReference type="EMBL" id="RFZ90061.1"/>
    </source>
</evidence>
<comment type="caution">
    <text evidence="1">The sequence shown here is derived from an EMBL/GenBank/DDBJ whole genome shotgun (WGS) entry which is preliminary data.</text>
</comment>
<accession>A0A372NM94</accession>
<keyword evidence="2" id="KW-1185">Reference proteome</keyword>
<dbReference type="OrthoDB" id="799641at2"/>
<dbReference type="AlphaFoldDB" id="A0A372NM94"/>
<organism evidence="1 2">
    <name type="scientific">Mucilaginibacter conchicola</name>
    <dbReference type="NCBI Taxonomy" id="2303333"/>
    <lineage>
        <taxon>Bacteria</taxon>
        <taxon>Pseudomonadati</taxon>
        <taxon>Bacteroidota</taxon>
        <taxon>Sphingobacteriia</taxon>
        <taxon>Sphingobacteriales</taxon>
        <taxon>Sphingobacteriaceae</taxon>
        <taxon>Mucilaginibacter</taxon>
    </lineage>
</organism>
<dbReference type="EMBL" id="QWDC01000005">
    <property type="protein sequence ID" value="RFZ90061.1"/>
    <property type="molecule type" value="Genomic_DNA"/>
</dbReference>
<name>A0A372NM94_9SPHI</name>
<evidence type="ECO:0000313" key="2">
    <source>
        <dbReference type="Proteomes" id="UP000264217"/>
    </source>
</evidence>
<gene>
    <name evidence="1" type="ORF">D0C36_22730</name>
</gene>
<reference evidence="1 2" key="1">
    <citation type="submission" date="2018-08" db="EMBL/GenBank/DDBJ databases">
        <title>Mucilaginibacter sp. MYSH2.</title>
        <authorList>
            <person name="Seo T."/>
        </authorList>
    </citation>
    <scope>NUCLEOTIDE SEQUENCE [LARGE SCALE GENOMIC DNA]</scope>
    <source>
        <strain evidence="1 2">MYSH2</strain>
    </source>
</reference>
<proteinExistence type="predicted"/>
<sequence>MSERFEAHHEHRTYYFYIVSKEPEELKITMYNTPYTFIKQDHHWVNHPGNAMNMVEALIYAVILAAGY</sequence>
<dbReference type="RefSeq" id="WP_117394028.1">
    <property type="nucleotide sequence ID" value="NZ_QWDC01000005.1"/>
</dbReference>